<dbReference type="AlphaFoldDB" id="A0A2K5AR20"/>
<keyword evidence="2" id="KW-1185">Reference proteome</keyword>
<accession>A0A2K5AR20</accession>
<proteinExistence type="predicted"/>
<gene>
    <name evidence="1" type="ORF">NCAV_0924</name>
</gene>
<dbReference type="Proteomes" id="UP000236248">
    <property type="component" value="Chromosome NCAV"/>
</dbReference>
<evidence type="ECO:0000313" key="2">
    <source>
        <dbReference type="Proteomes" id="UP000236248"/>
    </source>
</evidence>
<evidence type="ECO:0000313" key="1">
    <source>
        <dbReference type="EMBL" id="SPC34101.1"/>
    </source>
</evidence>
<dbReference type="GeneID" id="55636282"/>
<organism evidence="1 2">
    <name type="scientific">Candidatus Nitrosocaldus cavascurensis</name>
    <dbReference type="NCBI Taxonomy" id="2058097"/>
    <lineage>
        <taxon>Archaea</taxon>
        <taxon>Nitrososphaerota</taxon>
        <taxon>Nitrososphaeria</taxon>
        <taxon>Candidatus Nitrosocaldales</taxon>
        <taxon>Candidatus Nitrosocaldaceae</taxon>
        <taxon>Candidatus Nitrosocaldus</taxon>
    </lineage>
</organism>
<name>A0A2K5AR20_9ARCH</name>
<reference evidence="2" key="1">
    <citation type="submission" date="2018-01" db="EMBL/GenBank/DDBJ databases">
        <authorList>
            <person name="Kerou L M."/>
        </authorList>
    </citation>
    <scope>NUCLEOTIDE SEQUENCE [LARGE SCALE GENOMIC DNA]</scope>
    <source>
        <strain evidence="2">SCU2</strain>
    </source>
</reference>
<dbReference type="EMBL" id="LT981265">
    <property type="protein sequence ID" value="SPC34101.1"/>
    <property type="molecule type" value="Genomic_DNA"/>
</dbReference>
<dbReference type="KEGG" id="ncv:NCAV_0924"/>
<dbReference type="RefSeq" id="WP_168174134.1">
    <property type="nucleotide sequence ID" value="NZ_LT981265.1"/>
</dbReference>
<protein>
    <submittedName>
        <fullName evidence="1">Uncharacterized protein</fullName>
    </submittedName>
</protein>
<sequence length="55" mass="6469">MRVKCPKCGSIAVLEDNFSRVKCDKCMLDVTYGEYVRILAYTDPRYRDVLNDYKL</sequence>